<protein>
    <submittedName>
        <fullName evidence="1">Uncharacterized protein</fullName>
    </submittedName>
</protein>
<proteinExistence type="predicted"/>
<accession>A0A0E9VA44</accession>
<name>A0A0E9VA44_ANGAN</name>
<reference evidence="1" key="1">
    <citation type="submission" date="2014-11" db="EMBL/GenBank/DDBJ databases">
        <authorList>
            <person name="Amaro Gonzalez C."/>
        </authorList>
    </citation>
    <scope>NUCLEOTIDE SEQUENCE</scope>
</reference>
<evidence type="ECO:0000313" key="1">
    <source>
        <dbReference type="EMBL" id="JAH74984.1"/>
    </source>
</evidence>
<sequence length="10" mass="1149">MQPTNAFNVQ</sequence>
<reference evidence="1" key="2">
    <citation type="journal article" date="2015" name="Fish Shellfish Immunol.">
        <title>Early steps in the European eel (Anguilla anguilla)-Vibrio vulnificus interaction in the gills: Role of the RtxA13 toxin.</title>
        <authorList>
            <person name="Callol A."/>
            <person name="Pajuelo D."/>
            <person name="Ebbesson L."/>
            <person name="Teles M."/>
            <person name="MacKenzie S."/>
            <person name="Amaro C."/>
        </authorList>
    </citation>
    <scope>NUCLEOTIDE SEQUENCE</scope>
</reference>
<dbReference type="EMBL" id="GBXM01033593">
    <property type="protein sequence ID" value="JAH74984.1"/>
    <property type="molecule type" value="Transcribed_RNA"/>
</dbReference>
<organism evidence="1">
    <name type="scientific">Anguilla anguilla</name>
    <name type="common">European freshwater eel</name>
    <name type="synonym">Muraena anguilla</name>
    <dbReference type="NCBI Taxonomy" id="7936"/>
    <lineage>
        <taxon>Eukaryota</taxon>
        <taxon>Metazoa</taxon>
        <taxon>Chordata</taxon>
        <taxon>Craniata</taxon>
        <taxon>Vertebrata</taxon>
        <taxon>Euteleostomi</taxon>
        <taxon>Actinopterygii</taxon>
        <taxon>Neopterygii</taxon>
        <taxon>Teleostei</taxon>
        <taxon>Anguilliformes</taxon>
        <taxon>Anguillidae</taxon>
        <taxon>Anguilla</taxon>
    </lineage>
</organism>